<keyword evidence="1 3" id="KW-0547">Nucleotide-binding</keyword>
<evidence type="ECO:0000256" key="1">
    <source>
        <dbReference type="ARBA" id="ARBA00022741"/>
    </source>
</evidence>
<feature type="transmembrane region" description="Helical" evidence="4">
    <location>
        <begin position="32"/>
        <end position="54"/>
    </location>
</feature>
<dbReference type="PANTHER" id="PTHR22683">
    <property type="entry name" value="SPORULATION PROTEIN RELATED"/>
    <property type="match status" value="1"/>
</dbReference>
<keyword evidence="4" id="KW-0472">Membrane</keyword>
<dbReference type="PROSITE" id="PS50901">
    <property type="entry name" value="FTSK"/>
    <property type="match status" value="1"/>
</dbReference>
<keyword evidence="4" id="KW-0812">Transmembrane</keyword>
<evidence type="ECO:0000256" key="2">
    <source>
        <dbReference type="ARBA" id="ARBA00022840"/>
    </source>
</evidence>
<sequence>MFKKFITLPTMPNTLDSSAWFIYVKELPFLKFGSFFLLALLITAGILIGLRYLFAYRYYHMQNKQLLARFIIKQGFYRMGTVQKTKGNWFDLSDSSTTKTTTKEVVTYFPKVYYTVEDGYMTFRFPTDGNEFQERFLNLARSLEVTFFSDLESEFREKGYMGYRFIDNILADRLTMENLKSENGELALMKRVIWDFDKLPHMLVTGGTGAGKTYFILAVLKGLLNGTCTKEDVYIADPKNTDLADLEGIFPHVYSQKNGIAMVVNRFKEDMMKRSIEMKEMSNYKMGSNYRSLGLSPKFLIFDEFVAYMEMLSDFKEREKVLSNVKQIVMLGRQVGFFMIVGMQRPDAKYLADGIRDQFHFRIALGKNSDVGYSMMFSEADKKFTYKTKKGFGYVDSGKGVISEFYSPFISKNFDFMEEFKKLV</sequence>
<dbReference type="GO" id="GO:0051301">
    <property type="term" value="P:cell division"/>
    <property type="evidence" value="ECO:0007669"/>
    <property type="project" value="UniProtKB-KW"/>
</dbReference>
<evidence type="ECO:0000256" key="3">
    <source>
        <dbReference type="PROSITE-ProRule" id="PRU00289"/>
    </source>
</evidence>
<dbReference type="InterPro" id="IPR050206">
    <property type="entry name" value="FtsK/SpoIIIE/SftA"/>
</dbReference>
<evidence type="ECO:0000259" key="5">
    <source>
        <dbReference type="PROSITE" id="PS50901"/>
    </source>
</evidence>
<dbReference type="SUPFAM" id="SSF52540">
    <property type="entry name" value="P-loop containing nucleoside triphosphate hydrolases"/>
    <property type="match status" value="1"/>
</dbReference>
<accession>A0ABR6SUM3</accession>
<evidence type="ECO:0000256" key="4">
    <source>
        <dbReference type="SAM" id="Phobius"/>
    </source>
</evidence>
<keyword evidence="6" id="KW-0132">Cell division</keyword>
<feature type="binding site" evidence="3">
    <location>
        <begin position="206"/>
        <end position="213"/>
    </location>
    <ligand>
        <name>ATP</name>
        <dbReference type="ChEBI" id="CHEBI:30616"/>
    </ligand>
</feature>
<comment type="caution">
    <text evidence="6">The sequence shown here is derived from an EMBL/GenBank/DDBJ whole genome shotgun (WGS) entry which is preliminary data.</text>
</comment>
<protein>
    <submittedName>
        <fullName evidence="6">Cell division protein FtsK</fullName>
    </submittedName>
</protein>
<proteinExistence type="predicted"/>
<feature type="domain" description="FtsK" evidence="5">
    <location>
        <begin position="189"/>
        <end position="374"/>
    </location>
</feature>
<dbReference type="InterPro" id="IPR027417">
    <property type="entry name" value="P-loop_NTPase"/>
</dbReference>
<gene>
    <name evidence="6" type="ORF">HCJ59_05710</name>
</gene>
<evidence type="ECO:0000313" key="7">
    <source>
        <dbReference type="Proteomes" id="UP000587800"/>
    </source>
</evidence>
<keyword evidence="6" id="KW-0131">Cell cycle</keyword>
<reference evidence="6 7" key="1">
    <citation type="submission" date="2020-03" db="EMBL/GenBank/DDBJ databases">
        <title>Soil Listeria distribution.</title>
        <authorList>
            <person name="Liao J."/>
            <person name="Wiedmann M."/>
        </authorList>
    </citation>
    <scope>NUCLEOTIDE SEQUENCE [LARGE SCALE GENOMIC DNA]</scope>
    <source>
        <strain evidence="6 7">FSL L7-1515</strain>
    </source>
</reference>
<organism evidence="6 7">
    <name type="scientific">Listeria immobilis</name>
    <dbReference type="NCBI Taxonomy" id="2713502"/>
    <lineage>
        <taxon>Bacteria</taxon>
        <taxon>Bacillati</taxon>
        <taxon>Bacillota</taxon>
        <taxon>Bacilli</taxon>
        <taxon>Bacillales</taxon>
        <taxon>Listeriaceae</taxon>
        <taxon>Listeria</taxon>
    </lineage>
</organism>
<dbReference type="EMBL" id="JAASUB010000006">
    <property type="protein sequence ID" value="MBC1509386.1"/>
    <property type="molecule type" value="Genomic_DNA"/>
</dbReference>
<keyword evidence="4" id="KW-1133">Transmembrane helix</keyword>
<evidence type="ECO:0000313" key="6">
    <source>
        <dbReference type="EMBL" id="MBC1509386.1"/>
    </source>
</evidence>
<name>A0ABR6SUM3_9LIST</name>
<keyword evidence="7" id="KW-1185">Reference proteome</keyword>
<dbReference type="Gene3D" id="3.40.50.300">
    <property type="entry name" value="P-loop containing nucleotide triphosphate hydrolases"/>
    <property type="match status" value="1"/>
</dbReference>
<dbReference type="PANTHER" id="PTHR22683:SF47">
    <property type="entry name" value="FTSK DOMAIN-CONTAINING PROTEIN YDCQ"/>
    <property type="match status" value="1"/>
</dbReference>
<dbReference type="Proteomes" id="UP000587800">
    <property type="component" value="Unassembled WGS sequence"/>
</dbReference>
<dbReference type="InterPro" id="IPR002543">
    <property type="entry name" value="FtsK_dom"/>
</dbReference>
<keyword evidence="2 3" id="KW-0067">ATP-binding</keyword>